<feature type="region of interest" description="Disordered" evidence="1">
    <location>
        <begin position="269"/>
        <end position="297"/>
    </location>
</feature>
<dbReference type="EMBL" id="BPQB01000017">
    <property type="protein sequence ID" value="GJE90521.1"/>
    <property type="molecule type" value="Genomic_DNA"/>
</dbReference>
<dbReference type="OrthoDB" id="1893551at2759"/>
<keyword evidence="3" id="KW-1185">Reference proteome</keyword>
<evidence type="ECO:0000313" key="2">
    <source>
        <dbReference type="EMBL" id="GJE90521.1"/>
    </source>
</evidence>
<reference evidence="2 3" key="1">
    <citation type="submission" date="2021-08" db="EMBL/GenBank/DDBJ databases">
        <title>Draft Genome Sequence of Phanerochaete sordida strain YK-624.</title>
        <authorList>
            <person name="Mori T."/>
            <person name="Dohra H."/>
            <person name="Suzuki T."/>
            <person name="Kawagishi H."/>
            <person name="Hirai H."/>
        </authorList>
    </citation>
    <scope>NUCLEOTIDE SEQUENCE [LARGE SCALE GENOMIC DNA]</scope>
    <source>
        <strain evidence="2 3">YK-624</strain>
    </source>
</reference>
<name>A0A9P3LCH9_9APHY</name>
<proteinExistence type="predicted"/>
<accession>A0A9P3LCH9</accession>
<dbReference type="InterPro" id="IPR011333">
    <property type="entry name" value="SKP1/BTB/POZ_sf"/>
</dbReference>
<gene>
    <name evidence="2" type="ORF">PsYK624_066610</name>
</gene>
<evidence type="ECO:0000256" key="1">
    <source>
        <dbReference type="SAM" id="MobiDB-lite"/>
    </source>
</evidence>
<dbReference type="AlphaFoldDB" id="A0A9P3LCH9"/>
<protein>
    <recommendedName>
        <fullName evidence="4">BTB domain-containing protein</fullName>
    </recommendedName>
</protein>
<organism evidence="2 3">
    <name type="scientific">Phanerochaete sordida</name>
    <dbReference type="NCBI Taxonomy" id="48140"/>
    <lineage>
        <taxon>Eukaryota</taxon>
        <taxon>Fungi</taxon>
        <taxon>Dikarya</taxon>
        <taxon>Basidiomycota</taxon>
        <taxon>Agaricomycotina</taxon>
        <taxon>Agaricomycetes</taxon>
        <taxon>Polyporales</taxon>
        <taxon>Phanerochaetaceae</taxon>
        <taxon>Phanerochaete</taxon>
    </lineage>
</organism>
<feature type="region of interest" description="Disordered" evidence="1">
    <location>
        <begin position="377"/>
        <end position="407"/>
    </location>
</feature>
<dbReference type="Proteomes" id="UP000703269">
    <property type="component" value="Unassembled WGS sequence"/>
</dbReference>
<comment type="caution">
    <text evidence="2">The sequence shown here is derived from an EMBL/GenBank/DDBJ whole genome shotgun (WGS) entry which is preliminary data.</text>
</comment>
<feature type="region of interest" description="Disordered" evidence="1">
    <location>
        <begin position="327"/>
        <end position="347"/>
    </location>
</feature>
<evidence type="ECO:0000313" key="3">
    <source>
        <dbReference type="Proteomes" id="UP000703269"/>
    </source>
</evidence>
<dbReference type="Gene3D" id="3.30.710.10">
    <property type="entry name" value="Potassium Channel Kv1.1, Chain A"/>
    <property type="match status" value="1"/>
</dbReference>
<sequence length="407" mass="43886">MPAALEGAFRRDVRRRSRATSAPSRQRCARRTCASWTCARGPCARATRCGWTSCCCSRIARSARTARCCAFFGEGAWTARRWTRTGTLRVDLWHMRWREVQYVLRYLYGAEEDVFDAMEDVGSADELVDAVFGVMAVANELLLDRMVLLCSRVIQQRITIANATSILAEASLFHATALVQSVQGYIASNLETLLERRLLDALPADLVKQLAAFVRAAQEVKAPVARTGAPHCVGRRAGLVEPRLPGPVHPAEKRTGVVEVVDDERRGAIPPLSLSAPVQPTRAAPVGGAPRERAEGWKVPGAAPKADMKAIMAETALSGVCPAPAGSSVPRSSAASEAANWRTPQRKTFATPLAENAPRMPAGGSPWKPVQSVSSANLAAGGSLVQPPPMTPTMRAKRARDEWPPPP</sequence>
<evidence type="ECO:0008006" key="4">
    <source>
        <dbReference type="Google" id="ProtNLM"/>
    </source>
</evidence>